<reference evidence="1 2" key="1">
    <citation type="submission" date="2017-03" db="EMBL/GenBank/DDBJ databases">
        <authorList>
            <person name="Afonso C.L."/>
            <person name="Miller P.J."/>
            <person name="Scott M.A."/>
            <person name="Spackman E."/>
            <person name="Goraichik I."/>
            <person name="Dimitrov K.M."/>
            <person name="Suarez D.L."/>
            <person name="Swayne D.E."/>
        </authorList>
    </citation>
    <scope>NUCLEOTIDE SEQUENCE [LARGE SCALE GENOMIC DNA]</scope>
    <source>
        <strain evidence="1">PRJEB14757</strain>
    </source>
</reference>
<dbReference type="EMBL" id="FWEV01000044">
    <property type="protein sequence ID" value="SLM28496.1"/>
    <property type="molecule type" value="Genomic_DNA"/>
</dbReference>
<name>A0A1W1H7T2_9BACT</name>
<sequence>MDDYASFLTKPQNKLESGFSALCNRTKANAEFTCRNGAQRSGGQVKWLAM</sequence>
<dbReference type="Proteomes" id="UP000191931">
    <property type="component" value="Unassembled WGS sequence"/>
</dbReference>
<protein>
    <submittedName>
        <fullName evidence="1">Uncharacterized protein</fullName>
    </submittedName>
</protein>
<keyword evidence="2" id="KW-1185">Reference proteome</keyword>
<dbReference type="AlphaFoldDB" id="A0A1W1H7T2"/>
<evidence type="ECO:0000313" key="2">
    <source>
        <dbReference type="Proteomes" id="UP000191931"/>
    </source>
</evidence>
<gene>
    <name evidence="1" type="ORF">MTBBW1_1380043</name>
</gene>
<organism evidence="1 2">
    <name type="scientific">Desulfamplus magnetovallimortis</name>
    <dbReference type="NCBI Taxonomy" id="1246637"/>
    <lineage>
        <taxon>Bacteria</taxon>
        <taxon>Pseudomonadati</taxon>
        <taxon>Thermodesulfobacteriota</taxon>
        <taxon>Desulfobacteria</taxon>
        <taxon>Desulfobacterales</taxon>
        <taxon>Desulfobacteraceae</taxon>
        <taxon>Desulfamplus</taxon>
    </lineage>
</organism>
<dbReference type="STRING" id="1246637.MTBBW1_1380043"/>
<evidence type="ECO:0000313" key="1">
    <source>
        <dbReference type="EMBL" id="SLM28496.1"/>
    </source>
</evidence>
<accession>A0A1W1H7T2</accession>
<proteinExistence type="predicted"/>